<dbReference type="PROSITE" id="PS50836">
    <property type="entry name" value="DOMON"/>
    <property type="match status" value="1"/>
</dbReference>
<comment type="caution">
    <text evidence="2">The sequence shown here is derived from an EMBL/GenBank/DDBJ whole genome shotgun (WGS) entry which is preliminary data.</text>
</comment>
<reference evidence="2" key="1">
    <citation type="journal article" date="2019" name="bioRxiv">
        <title>The Genome of the Zebra Mussel, Dreissena polymorpha: A Resource for Invasive Species Research.</title>
        <authorList>
            <person name="McCartney M.A."/>
            <person name="Auch B."/>
            <person name="Kono T."/>
            <person name="Mallez S."/>
            <person name="Zhang Y."/>
            <person name="Obille A."/>
            <person name="Becker A."/>
            <person name="Abrahante J.E."/>
            <person name="Garbe J."/>
            <person name="Badalamenti J.P."/>
            <person name="Herman A."/>
            <person name="Mangelson H."/>
            <person name="Liachko I."/>
            <person name="Sullivan S."/>
            <person name="Sone E.D."/>
            <person name="Koren S."/>
            <person name="Silverstein K.A.T."/>
            <person name="Beckman K.B."/>
            <person name="Gohl D.M."/>
        </authorList>
    </citation>
    <scope>NUCLEOTIDE SEQUENCE</scope>
    <source>
        <strain evidence="2">Duluth1</strain>
        <tissue evidence="2">Whole animal</tissue>
    </source>
</reference>
<keyword evidence="3" id="KW-1185">Reference proteome</keyword>
<dbReference type="AlphaFoldDB" id="A0A9D4M998"/>
<dbReference type="Proteomes" id="UP000828390">
    <property type="component" value="Unassembled WGS sequence"/>
</dbReference>
<reference evidence="2" key="2">
    <citation type="submission" date="2020-11" db="EMBL/GenBank/DDBJ databases">
        <authorList>
            <person name="McCartney M.A."/>
            <person name="Auch B."/>
            <person name="Kono T."/>
            <person name="Mallez S."/>
            <person name="Becker A."/>
            <person name="Gohl D.M."/>
            <person name="Silverstein K.A.T."/>
            <person name="Koren S."/>
            <person name="Bechman K.B."/>
            <person name="Herman A."/>
            <person name="Abrahante J.E."/>
            <person name="Garbe J."/>
        </authorList>
    </citation>
    <scope>NUCLEOTIDE SEQUENCE</scope>
    <source>
        <strain evidence="2">Duluth1</strain>
        <tissue evidence="2">Whole animal</tissue>
    </source>
</reference>
<dbReference type="InterPro" id="IPR005018">
    <property type="entry name" value="DOMON_domain"/>
</dbReference>
<proteinExistence type="predicted"/>
<organism evidence="2 3">
    <name type="scientific">Dreissena polymorpha</name>
    <name type="common">Zebra mussel</name>
    <name type="synonym">Mytilus polymorpha</name>
    <dbReference type="NCBI Taxonomy" id="45954"/>
    <lineage>
        <taxon>Eukaryota</taxon>
        <taxon>Metazoa</taxon>
        <taxon>Spiralia</taxon>
        <taxon>Lophotrochozoa</taxon>
        <taxon>Mollusca</taxon>
        <taxon>Bivalvia</taxon>
        <taxon>Autobranchia</taxon>
        <taxon>Heteroconchia</taxon>
        <taxon>Euheterodonta</taxon>
        <taxon>Imparidentia</taxon>
        <taxon>Neoheterodontei</taxon>
        <taxon>Myida</taxon>
        <taxon>Dreissenoidea</taxon>
        <taxon>Dreissenidae</taxon>
        <taxon>Dreissena</taxon>
    </lineage>
</organism>
<sequence>MAVFQEITRPSDCGKVYSCFHDGCKGGNCDFMLTWKETGDDILFSLACKRPQNAYCAIGLSKDENMVGVFFGVFHSPKNTQCYVKMFFS</sequence>
<protein>
    <recommendedName>
        <fullName evidence="1">DOMON domain-containing protein</fullName>
    </recommendedName>
</protein>
<evidence type="ECO:0000313" key="3">
    <source>
        <dbReference type="Proteomes" id="UP000828390"/>
    </source>
</evidence>
<gene>
    <name evidence="2" type="ORF">DPMN_033951</name>
</gene>
<evidence type="ECO:0000313" key="2">
    <source>
        <dbReference type="EMBL" id="KAH3870761.1"/>
    </source>
</evidence>
<evidence type="ECO:0000259" key="1">
    <source>
        <dbReference type="PROSITE" id="PS50836"/>
    </source>
</evidence>
<accession>A0A9D4M998</accession>
<feature type="domain" description="DOMON" evidence="1">
    <location>
        <begin position="29"/>
        <end position="89"/>
    </location>
</feature>
<dbReference type="EMBL" id="JAIWYP010000002">
    <property type="protein sequence ID" value="KAH3870761.1"/>
    <property type="molecule type" value="Genomic_DNA"/>
</dbReference>
<name>A0A9D4M998_DREPO</name>